<proteinExistence type="predicted"/>
<evidence type="ECO:0000256" key="1">
    <source>
        <dbReference type="SAM" id="Phobius"/>
    </source>
</evidence>
<feature type="transmembrane region" description="Helical" evidence="1">
    <location>
        <begin position="64"/>
        <end position="83"/>
    </location>
</feature>
<sequence>MDLFEINRIAHVIIGSFAFGGGIIALSTKKGSKIHKTGGWIFVFGMFYSSISTIIFMMEEFLPLAVLMGFATVYLLMSSIAALRHTRKSSYIIDRTILLIPILLFAFSFLQFIRILPEISLGAATRLLFALTFGILILKDIKLIRSKPEDHLFYVKRHAFRMILTFGFAVMAIIRIGIKIDFISLEMSTFAPLLVSLIVAFLVEKNINKFLKATS</sequence>
<feature type="transmembrane region" description="Helical" evidence="1">
    <location>
        <begin position="119"/>
        <end position="138"/>
    </location>
</feature>
<accession>A0ABS3CHZ8</accession>
<reference evidence="2 3" key="1">
    <citation type="submission" date="2021-03" db="EMBL/GenBank/DDBJ databases">
        <title>novel species isolated from a fishpond in China.</title>
        <authorList>
            <person name="Lu H."/>
            <person name="Cai Z."/>
        </authorList>
    </citation>
    <scope>NUCLEOTIDE SEQUENCE [LARGE SCALE GENOMIC DNA]</scope>
    <source>
        <strain evidence="2 3">YJ13C</strain>
    </source>
</reference>
<feature type="transmembrane region" description="Helical" evidence="1">
    <location>
        <begin position="95"/>
        <end position="113"/>
    </location>
</feature>
<comment type="caution">
    <text evidence="2">The sequence shown here is derived from an EMBL/GenBank/DDBJ whole genome shotgun (WGS) entry which is preliminary data.</text>
</comment>
<dbReference type="EMBL" id="JAFKCU010000002">
    <property type="protein sequence ID" value="MBN7815860.1"/>
    <property type="molecule type" value="Genomic_DNA"/>
</dbReference>
<dbReference type="RefSeq" id="WP_206586504.1">
    <property type="nucleotide sequence ID" value="NZ_JAFKCU010000002.1"/>
</dbReference>
<evidence type="ECO:0008006" key="4">
    <source>
        <dbReference type="Google" id="ProtNLM"/>
    </source>
</evidence>
<gene>
    <name evidence="2" type="ORF">J0A69_10480</name>
</gene>
<evidence type="ECO:0000313" key="3">
    <source>
        <dbReference type="Proteomes" id="UP000664480"/>
    </source>
</evidence>
<dbReference type="Proteomes" id="UP000664480">
    <property type="component" value="Unassembled WGS sequence"/>
</dbReference>
<protein>
    <recommendedName>
        <fullName evidence="4">DUF2306 domain-containing protein</fullName>
    </recommendedName>
</protein>
<evidence type="ECO:0000313" key="2">
    <source>
        <dbReference type="EMBL" id="MBN7815860.1"/>
    </source>
</evidence>
<feature type="transmembrane region" description="Helical" evidence="1">
    <location>
        <begin position="159"/>
        <end position="178"/>
    </location>
</feature>
<organism evidence="2 3">
    <name type="scientific">Algoriphagus pacificus</name>
    <dbReference type="NCBI Taxonomy" id="2811234"/>
    <lineage>
        <taxon>Bacteria</taxon>
        <taxon>Pseudomonadati</taxon>
        <taxon>Bacteroidota</taxon>
        <taxon>Cytophagia</taxon>
        <taxon>Cytophagales</taxon>
        <taxon>Cyclobacteriaceae</taxon>
        <taxon>Algoriphagus</taxon>
    </lineage>
</organism>
<keyword evidence="3" id="KW-1185">Reference proteome</keyword>
<feature type="transmembrane region" description="Helical" evidence="1">
    <location>
        <begin position="184"/>
        <end position="203"/>
    </location>
</feature>
<feature type="transmembrane region" description="Helical" evidence="1">
    <location>
        <begin position="38"/>
        <end position="58"/>
    </location>
</feature>
<keyword evidence="1" id="KW-1133">Transmembrane helix</keyword>
<keyword evidence="1" id="KW-0812">Transmembrane</keyword>
<name>A0ABS3CHZ8_9BACT</name>
<keyword evidence="1" id="KW-0472">Membrane</keyword>
<feature type="transmembrane region" description="Helical" evidence="1">
    <location>
        <begin position="6"/>
        <end position="26"/>
    </location>
</feature>